<dbReference type="SUPFAM" id="SSF159121">
    <property type="entry name" value="BC4932-like"/>
    <property type="match status" value="1"/>
</dbReference>
<comment type="caution">
    <text evidence="1">The sequence shown here is derived from an EMBL/GenBank/DDBJ whole genome shotgun (WGS) entry which is preliminary data.</text>
</comment>
<evidence type="ECO:0000313" key="1">
    <source>
        <dbReference type="EMBL" id="MEY8537040.1"/>
    </source>
</evidence>
<dbReference type="PANTHER" id="PTHR36433">
    <property type="entry name" value="HYPOTHETICAL CYTOSOLIC PROTEIN"/>
    <property type="match status" value="1"/>
</dbReference>
<dbReference type="PANTHER" id="PTHR36433:SF2">
    <property type="entry name" value="YXEA FAMILY PROTEIN"/>
    <property type="match status" value="1"/>
</dbReference>
<name>A0ABV4DA81_9LACT</name>
<gene>
    <name evidence="1" type="ORF">AALM99_01095</name>
</gene>
<dbReference type="EMBL" id="JBCLSQ010000002">
    <property type="protein sequence ID" value="MEY8537040.1"/>
    <property type="molecule type" value="Genomic_DNA"/>
</dbReference>
<dbReference type="Gene3D" id="2.40.50.480">
    <property type="match status" value="1"/>
</dbReference>
<keyword evidence="2" id="KW-1185">Reference proteome</keyword>
<proteinExistence type="predicted"/>
<dbReference type="NCBIfam" id="TIGR01655">
    <property type="entry name" value="yxeA_fam"/>
    <property type="match status" value="1"/>
</dbReference>
<dbReference type="RefSeq" id="WP_369917616.1">
    <property type="nucleotide sequence ID" value="NZ_JBCLSQ010000002.1"/>
</dbReference>
<dbReference type="InterPro" id="IPR036166">
    <property type="entry name" value="YxeA-like_sf"/>
</dbReference>
<sequence>MKKVLFGLLAFVVIIGGLGYGWYNTSYGGTERYVKITEDGRKKVIKADSGERFTDYEYEMTAYDKKGDEKEVSFTAQHNLRKNAYLKLIDNKVKGITSWEEVQEKDLPSKAKEKLNQN</sequence>
<evidence type="ECO:0000313" key="2">
    <source>
        <dbReference type="Proteomes" id="UP001565242"/>
    </source>
</evidence>
<dbReference type="InterPro" id="IPR006542">
    <property type="entry name" value="DUF1093"/>
</dbReference>
<reference evidence="1 2" key="1">
    <citation type="submission" date="2024-03" db="EMBL/GenBank/DDBJ databases">
        <title>Mouse gut bacterial collection (mGBC) of GemPharmatech.</title>
        <authorList>
            <person name="He Y."/>
            <person name="Dong L."/>
            <person name="Wu D."/>
            <person name="Gao X."/>
            <person name="Lin Z."/>
        </authorList>
    </citation>
    <scope>NUCLEOTIDE SEQUENCE [LARGE SCALE GENOMIC DNA]</scope>
    <source>
        <strain evidence="1 2">20-218</strain>
    </source>
</reference>
<dbReference type="Pfam" id="PF06486">
    <property type="entry name" value="DUF1093"/>
    <property type="match status" value="1"/>
</dbReference>
<organism evidence="1 2">
    <name type="scientific">Lactococcus muris</name>
    <dbReference type="NCBI Taxonomy" id="2941330"/>
    <lineage>
        <taxon>Bacteria</taxon>
        <taxon>Bacillati</taxon>
        <taxon>Bacillota</taxon>
        <taxon>Bacilli</taxon>
        <taxon>Lactobacillales</taxon>
        <taxon>Streptococcaceae</taxon>
        <taxon>Lactococcus</taxon>
    </lineage>
</organism>
<accession>A0ABV4DA81</accession>
<protein>
    <submittedName>
        <fullName evidence="1">YxeA family protein</fullName>
    </submittedName>
</protein>
<dbReference type="Proteomes" id="UP001565242">
    <property type="component" value="Unassembled WGS sequence"/>
</dbReference>